<dbReference type="Gene3D" id="1.25.40.10">
    <property type="entry name" value="Tetratricopeptide repeat domain"/>
    <property type="match status" value="1"/>
</dbReference>
<dbReference type="InterPro" id="IPR019734">
    <property type="entry name" value="TPR_rpt"/>
</dbReference>
<dbReference type="PROSITE" id="PS50293">
    <property type="entry name" value="TPR_REGION"/>
    <property type="match status" value="1"/>
</dbReference>
<feature type="coiled-coil region" evidence="2">
    <location>
        <begin position="36"/>
        <end position="63"/>
    </location>
</feature>
<dbReference type="AlphaFoldDB" id="A0A7C4GJE7"/>
<gene>
    <name evidence="3" type="ORF">ENT77_04125</name>
</gene>
<dbReference type="EMBL" id="DSZY01000019">
    <property type="protein sequence ID" value="HGU40367.1"/>
    <property type="molecule type" value="Genomic_DNA"/>
</dbReference>
<reference evidence="3" key="1">
    <citation type="journal article" date="2020" name="mSystems">
        <title>Genome- and Community-Level Interaction Insights into Carbon Utilization and Element Cycling Functions of Hydrothermarchaeota in Hydrothermal Sediment.</title>
        <authorList>
            <person name="Zhou Z."/>
            <person name="Liu Y."/>
            <person name="Xu W."/>
            <person name="Pan J."/>
            <person name="Luo Z.H."/>
            <person name="Li M."/>
        </authorList>
    </citation>
    <scope>NUCLEOTIDE SEQUENCE [LARGE SCALE GENOMIC DNA]</scope>
    <source>
        <strain evidence="3">SpSt-609</strain>
    </source>
</reference>
<feature type="repeat" description="TPR" evidence="1">
    <location>
        <begin position="193"/>
        <end position="226"/>
    </location>
</feature>
<dbReference type="SUPFAM" id="SSF48452">
    <property type="entry name" value="TPR-like"/>
    <property type="match status" value="1"/>
</dbReference>
<dbReference type="Pfam" id="PF14559">
    <property type="entry name" value="TPR_19"/>
    <property type="match status" value="1"/>
</dbReference>
<name>A0A7C4GJE7_9BACT</name>
<accession>A0A7C4GJE7</accession>
<organism evidence="3">
    <name type="scientific">Fervidobacterium thailandense</name>
    <dbReference type="NCBI Taxonomy" id="1008305"/>
    <lineage>
        <taxon>Bacteria</taxon>
        <taxon>Thermotogati</taxon>
        <taxon>Thermotogota</taxon>
        <taxon>Thermotogae</taxon>
        <taxon>Thermotogales</taxon>
        <taxon>Fervidobacteriaceae</taxon>
        <taxon>Fervidobacterium</taxon>
    </lineage>
</organism>
<keyword evidence="1" id="KW-0802">TPR repeat</keyword>
<comment type="caution">
    <text evidence="3">The sequence shown here is derived from an EMBL/GenBank/DDBJ whole genome shotgun (WGS) entry which is preliminary data.</text>
</comment>
<keyword evidence="2" id="KW-0175">Coiled coil</keyword>
<evidence type="ECO:0000256" key="2">
    <source>
        <dbReference type="SAM" id="Coils"/>
    </source>
</evidence>
<sequence>MKRTTRLSWILFLYLSTSTFLFFGSAFGNLIERFNNARSLQDVREMERLILDLEKEVSNANSSSFVHILLAESYLEYGLWAEQKNKKLFFEKALAQAEDVIKNDSKNGRAYYVAAVAVSRLIEYAFIFEKLALLNQFDEYMSKALELLDDKLYKGLAYMGMALRYTNPPWPLNDYRKAEQLFKEAERLIPDYSGLYLNFGAFYLKIGNRQKAQELFEKVVSMQPHLLFKKSHEDNVVRAREYLKQIKQRGG</sequence>
<dbReference type="InterPro" id="IPR011990">
    <property type="entry name" value="TPR-like_helical_dom_sf"/>
</dbReference>
<protein>
    <submittedName>
        <fullName evidence="3">Uncharacterized protein</fullName>
    </submittedName>
</protein>
<proteinExistence type="predicted"/>
<evidence type="ECO:0000313" key="3">
    <source>
        <dbReference type="EMBL" id="HGU40367.1"/>
    </source>
</evidence>
<evidence type="ECO:0000256" key="1">
    <source>
        <dbReference type="PROSITE-ProRule" id="PRU00339"/>
    </source>
</evidence>
<dbReference type="PROSITE" id="PS50005">
    <property type="entry name" value="TPR"/>
    <property type="match status" value="1"/>
</dbReference>